<reference evidence="1 2" key="1">
    <citation type="submission" date="2014-12" db="EMBL/GenBank/DDBJ databases">
        <title>Draft genome sequences of 10 type strains of Lactococcus.</title>
        <authorList>
            <person name="Sun Z."/>
            <person name="Zhong Z."/>
            <person name="Liu W."/>
            <person name="Zhang W."/>
            <person name="Zhang H."/>
        </authorList>
    </citation>
    <scope>NUCLEOTIDE SEQUENCE [LARGE SCALE GENOMIC DNA]</scope>
    <source>
        <strain evidence="1 2">DSM 21502</strain>
    </source>
</reference>
<proteinExistence type="predicted"/>
<gene>
    <name evidence="1" type="ORF">RU92_GL001169</name>
</gene>
<protein>
    <submittedName>
        <fullName evidence="1">Uncharacterized protein</fullName>
    </submittedName>
</protein>
<accession>A0A2A5SPH4</accession>
<sequence length="177" mass="19306">MNVNERPQGLTDKEWNHFLNQAGIYGIQGLMVAQNVAAIFFTPETVGGSDALDAALDAEEVATLTKLEQEGEPEASDAGAESVTSLKEMLSNKTLTRQTNHVDNYVSESTGYSVAKDDFYNLNPSDIKIYDTEEGETMVGKLNDGATVNVRSHSSQGYPTLEVDNRPIGGKQIKVRY</sequence>
<evidence type="ECO:0000313" key="2">
    <source>
        <dbReference type="Proteomes" id="UP000218711"/>
    </source>
</evidence>
<dbReference type="AlphaFoldDB" id="A0A2A5SPH4"/>
<name>A0A2A5SPH4_LACLC</name>
<evidence type="ECO:0000313" key="1">
    <source>
        <dbReference type="EMBL" id="PCS15841.1"/>
    </source>
</evidence>
<comment type="caution">
    <text evidence="1">The sequence shown here is derived from an EMBL/GenBank/DDBJ whole genome shotgun (WGS) entry which is preliminary data.</text>
</comment>
<dbReference type="EMBL" id="JXKC01000018">
    <property type="protein sequence ID" value="PCS15841.1"/>
    <property type="molecule type" value="Genomic_DNA"/>
</dbReference>
<dbReference type="Proteomes" id="UP000218711">
    <property type="component" value="Unassembled WGS sequence"/>
</dbReference>
<organism evidence="1 2">
    <name type="scientific">Lactococcus cremoris subsp. tructae</name>
    <dbReference type="NCBI Taxonomy" id="542833"/>
    <lineage>
        <taxon>Bacteria</taxon>
        <taxon>Bacillati</taxon>
        <taxon>Bacillota</taxon>
        <taxon>Bacilli</taxon>
        <taxon>Lactobacillales</taxon>
        <taxon>Streptococcaceae</taxon>
        <taxon>Lactococcus</taxon>
    </lineage>
</organism>